<dbReference type="GO" id="GO:0005737">
    <property type="term" value="C:cytoplasm"/>
    <property type="evidence" value="ECO:0007669"/>
    <property type="project" value="TreeGrafter"/>
</dbReference>
<dbReference type="Proteomes" id="UP000190092">
    <property type="component" value="Unassembled WGS sequence"/>
</dbReference>
<evidence type="ECO:0000313" key="5">
    <source>
        <dbReference type="Proteomes" id="UP000190092"/>
    </source>
</evidence>
<dbReference type="Gene3D" id="3.20.20.140">
    <property type="entry name" value="Metal-dependent hydrolases"/>
    <property type="match status" value="1"/>
</dbReference>
<dbReference type="InterPro" id="IPR032465">
    <property type="entry name" value="ACMSD"/>
</dbReference>
<evidence type="ECO:0000259" key="3">
    <source>
        <dbReference type="Pfam" id="PF04909"/>
    </source>
</evidence>
<keyword evidence="5" id="KW-1185">Reference proteome</keyword>
<dbReference type="PANTHER" id="PTHR21240:SF28">
    <property type="entry name" value="ISO-OROTATE DECARBOXYLASE (EUROFUNG)"/>
    <property type="match status" value="1"/>
</dbReference>
<evidence type="ECO:0000313" key="4">
    <source>
        <dbReference type="EMBL" id="SJZ39072.1"/>
    </source>
</evidence>
<dbReference type="RefSeq" id="WP_170920776.1">
    <property type="nucleotide sequence ID" value="NZ_FUWJ01000001.1"/>
</dbReference>
<name>A0A1T4K9E8_9HYPH</name>
<dbReference type="InterPro" id="IPR032466">
    <property type="entry name" value="Metal_Hydrolase"/>
</dbReference>
<organism evidence="4 5">
    <name type="scientific">Enhydrobacter aerosaccus</name>
    <dbReference type="NCBI Taxonomy" id="225324"/>
    <lineage>
        <taxon>Bacteria</taxon>
        <taxon>Pseudomonadati</taxon>
        <taxon>Pseudomonadota</taxon>
        <taxon>Alphaproteobacteria</taxon>
        <taxon>Hyphomicrobiales</taxon>
        <taxon>Enhydrobacter</taxon>
    </lineage>
</organism>
<sequence>MMTSGATSIGSRFNGIAFTGCPFAAPRPAPHAAEQGHGHAHAHAGAGSRRREVVVKGTRVKTVDIHAHCAVPAAMALVKHPLEAPGLLMTDVDTRLAAMDAQGIDVEALSINPFWYRAERDVAAELIRLQNETLAEYCAEQPERFVGFATAALQHPDLAAEQVEHAVRQLGFRGVGVGGSVAGLELADPKFHPFWAKCEELGVLVFLHPLGTRELEPSGRLGGSGLLTNTIGNPLETTLALSHLIFEGTLDRFPGLKICAAHGGGFLPSYANRSDAVIRTFPNRVGPLPKKKPTAYLRDGQLFFDTIVFTPEALCHLIAETGASQIMIGTDYPFPWTSTEIDLVLNTPGLSDDERIAILGGTAAKLLGL</sequence>
<proteinExistence type="predicted"/>
<dbReference type="STRING" id="225324.SAMN02745126_00825"/>
<dbReference type="GO" id="GO:0016831">
    <property type="term" value="F:carboxy-lyase activity"/>
    <property type="evidence" value="ECO:0007669"/>
    <property type="project" value="InterPro"/>
</dbReference>
<dbReference type="SUPFAM" id="SSF51556">
    <property type="entry name" value="Metallo-dependent hydrolases"/>
    <property type="match status" value="1"/>
</dbReference>
<dbReference type="EMBL" id="FUWJ01000001">
    <property type="protein sequence ID" value="SJZ39072.1"/>
    <property type="molecule type" value="Genomic_DNA"/>
</dbReference>
<dbReference type="PANTHER" id="PTHR21240">
    <property type="entry name" value="2-AMINO-3-CARBOXYLMUCONATE-6-SEMIALDEHYDE DECARBOXYLASE"/>
    <property type="match status" value="1"/>
</dbReference>
<accession>A0A1T4K9E8</accession>
<reference evidence="5" key="1">
    <citation type="submission" date="2017-02" db="EMBL/GenBank/DDBJ databases">
        <authorList>
            <person name="Varghese N."/>
            <person name="Submissions S."/>
        </authorList>
    </citation>
    <scope>NUCLEOTIDE SEQUENCE [LARGE SCALE GENOMIC DNA]</scope>
    <source>
        <strain evidence="5">ATCC 27094</strain>
    </source>
</reference>
<dbReference type="Pfam" id="PF04909">
    <property type="entry name" value="Amidohydro_2"/>
    <property type="match status" value="1"/>
</dbReference>
<gene>
    <name evidence="4" type="ORF">SAMN02745126_00825</name>
</gene>
<protein>
    <submittedName>
        <fullName evidence="4">Aminocarboxymuconate-semialdehyde decarboxylase</fullName>
    </submittedName>
</protein>
<feature type="region of interest" description="Disordered" evidence="2">
    <location>
        <begin position="28"/>
        <end position="51"/>
    </location>
</feature>
<evidence type="ECO:0000256" key="2">
    <source>
        <dbReference type="SAM" id="MobiDB-lite"/>
    </source>
</evidence>
<dbReference type="GO" id="GO:0019748">
    <property type="term" value="P:secondary metabolic process"/>
    <property type="evidence" value="ECO:0007669"/>
    <property type="project" value="TreeGrafter"/>
</dbReference>
<feature type="domain" description="Amidohydrolase-related" evidence="3">
    <location>
        <begin position="63"/>
        <end position="369"/>
    </location>
</feature>
<keyword evidence="1" id="KW-0456">Lyase</keyword>
<dbReference type="AlphaFoldDB" id="A0A1T4K9E8"/>
<dbReference type="GO" id="GO:0016787">
    <property type="term" value="F:hydrolase activity"/>
    <property type="evidence" value="ECO:0007669"/>
    <property type="project" value="InterPro"/>
</dbReference>
<evidence type="ECO:0000256" key="1">
    <source>
        <dbReference type="ARBA" id="ARBA00023239"/>
    </source>
</evidence>
<dbReference type="InterPro" id="IPR006680">
    <property type="entry name" value="Amidohydro-rel"/>
</dbReference>